<feature type="transmembrane region" description="Helical" evidence="6">
    <location>
        <begin position="321"/>
        <end position="345"/>
    </location>
</feature>
<keyword evidence="2" id="KW-1003">Cell membrane</keyword>
<gene>
    <name evidence="7" type="ORF">QJ048_12050</name>
</gene>
<dbReference type="EMBL" id="JASBRG010000007">
    <property type="protein sequence ID" value="MDI3320512.1"/>
    <property type="molecule type" value="Genomic_DNA"/>
</dbReference>
<evidence type="ECO:0000313" key="7">
    <source>
        <dbReference type="EMBL" id="MDI3320512.1"/>
    </source>
</evidence>
<evidence type="ECO:0000256" key="5">
    <source>
        <dbReference type="ARBA" id="ARBA00023136"/>
    </source>
</evidence>
<feature type="transmembrane region" description="Helical" evidence="6">
    <location>
        <begin position="47"/>
        <end position="67"/>
    </location>
</feature>
<organism evidence="7 8">
    <name type="scientific">Pinibacter soli</name>
    <dbReference type="NCBI Taxonomy" id="3044211"/>
    <lineage>
        <taxon>Bacteria</taxon>
        <taxon>Pseudomonadati</taxon>
        <taxon>Bacteroidota</taxon>
        <taxon>Chitinophagia</taxon>
        <taxon>Chitinophagales</taxon>
        <taxon>Chitinophagaceae</taxon>
        <taxon>Pinibacter</taxon>
    </lineage>
</organism>
<evidence type="ECO:0000313" key="8">
    <source>
        <dbReference type="Proteomes" id="UP001226434"/>
    </source>
</evidence>
<dbReference type="PANTHER" id="PTHR30250">
    <property type="entry name" value="PST FAMILY PREDICTED COLANIC ACID TRANSPORTER"/>
    <property type="match status" value="1"/>
</dbReference>
<keyword evidence="8" id="KW-1185">Reference proteome</keyword>
<comment type="subcellular location">
    <subcellularLocation>
        <location evidence="1">Cell membrane</location>
        <topology evidence="1">Multi-pass membrane protein</topology>
    </subcellularLocation>
</comment>
<accession>A0ABT6RD58</accession>
<feature type="transmembrane region" description="Helical" evidence="6">
    <location>
        <begin position="139"/>
        <end position="158"/>
    </location>
</feature>
<keyword evidence="3 6" id="KW-0812">Transmembrane</keyword>
<feature type="transmembrane region" description="Helical" evidence="6">
    <location>
        <begin position="74"/>
        <end position="97"/>
    </location>
</feature>
<dbReference type="Proteomes" id="UP001226434">
    <property type="component" value="Unassembled WGS sequence"/>
</dbReference>
<dbReference type="InterPro" id="IPR050833">
    <property type="entry name" value="Poly_Biosynth_Transport"/>
</dbReference>
<evidence type="ECO:0000256" key="6">
    <source>
        <dbReference type="SAM" id="Phobius"/>
    </source>
</evidence>
<proteinExistence type="predicted"/>
<protein>
    <submittedName>
        <fullName evidence="7">Polysaccharide biosynthesis C-terminal domain-containing protein</fullName>
    </submittedName>
</protein>
<feature type="transmembrane region" description="Helical" evidence="6">
    <location>
        <begin position="212"/>
        <end position="232"/>
    </location>
</feature>
<evidence type="ECO:0000256" key="1">
    <source>
        <dbReference type="ARBA" id="ARBA00004651"/>
    </source>
</evidence>
<comment type="caution">
    <text evidence="7">The sequence shown here is derived from an EMBL/GenBank/DDBJ whole genome shotgun (WGS) entry which is preliminary data.</text>
</comment>
<reference evidence="7 8" key="1">
    <citation type="submission" date="2023-05" db="EMBL/GenBank/DDBJ databases">
        <title>Genome sequence of Pinibacter sp. MAH-24.</title>
        <authorList>
            <person name="Huq M.A."/>
        </authorList>
    </citation>
    <scope>NUCLEOTIDE SEQUENCE [LARGE SCALE GENOMIC DNA]</scope>
    <source>
        <strain evidence="7 8">MAH-24</strain>
    </source>
</reference>
<feature type="transmembrane region" description="Helical" evidence="6">
    <location>
        <begin position="12"/>
        <end position="32"/>
    </location>
</feature>
<feature type="transmembrane region" description="Helical" evidence="6">
    <location>
        <begin position="252"/>
        <end position="271"/>
    </location>
</feature>
<feature type="transmembrane region" description="Helical" evidence="6">
    <location>
        <begin position="352"/>
        <end position="374"/>
    </location>
</feature>
<feature type="transmembrane region" description="Helical" evidence="6">
    <location>
        <begin position="109"/>
        <end position="132"/>
    </location>
</feature>
<feature type="transmembrane region" description="Helical" evidence="6">
    <location>
        <begin position="170"/>
        <end position="191"/>
    </location>
</feature>
<feature type="transmembrane region" description="Helical" evidence="6">
    <location>
        <begin position="283"/>
        <end position="309"/>
    </location>
</feature>
<evidence type="ECO:0000256" key="2">
    <source>
        <dbReference type="ARBA" id="ARBA00022475"/>
    </source>
</evidence>
<evidence type="ECO:0000256" key="3">
    <source>
        <dbReference type="ARBA" id="ARBA00022692"/>
    </source>
</evidence>
<name>A0ABT6RD58_9BACT</name>
<dbReference type="RefSeq" id="WP_282334609.1">
    <property type="nucleotide sequence ID" value="NZ_JASBRG010000007.1"/>
</dbReference>
<feature type="transmembrane region" description="Helical" evidence="6">
    <location>
        <begin position="380"/>
        <end position="399"/>
    </location>
</feature>
<dbReference type="PANTHER" id="PTHR30250:SF11">
    <property type="entry name" value="O-ANTIGEN TRANSPORTER-RELATED"/>
    <property type="match status" value="1"/>
</dbReference>
<keyword evidence="4 6" id="KW-1133">Transmembrane helix</keyword>
<evidence type="ECO:0000256" key="4">
    <source>
        <dbReference type="ARBA" id="ARBA00022989"/>
    </source>
</evidence>
<sequence length="448" mass="51341">MNIRKSLLQGFIWRWLFFLSLFLLNVGFSRYFGASESGKVYFITNTLNFYLLVSTVNIELGVAFYAANKRKSVFTLLVTGFVLCVASGLMLLLLQNILPVSRYFSAPEWPWYFPLIFVAGNCLSNFICPLFYARGNYGLPNGIMAFFMLLLTALFFAVDKIHFIDRNTMMKLYFLLPMVQSFFLFIVFLVYEWNILSVGKFNIAYVKRVFRYSIIAFGNSLLLFLLLRIDYWFAEHYCSPAELGNYIQASKFGQLLLIAPTVFSSVLLPRVADGTFKNYGRVLSFPFVFLTAGFLLCFVLLLVCGTSVFEVLMGHDYDSMYWPALIKIPAILFLSLQNVLGIWFAGKNKMKYNFYSTLVGVIAMIIADLILIPAKGISGAAFASMLAYIIAFITSVYFYNRESKQPFGQILHYSYRLIFNWKEETVILWNQFRSPSIVSKSGENELSD</sequence>
<keyword evidence="5 6" id="KW-0472">Membrane</keyword>